<name>A0ACC0GL28_9ERIC</name>
<evidence type="ECO:0000313" key="1">
    <source>
        <dbReference type="EMBL" id="KAI8001775.1"/>
    </source>
</evidence>
<sequence length="248" mass="27615">MIPIAFISALTTLANLEKLLPFLKPVVSMVTIKTALEAYLPQLALIIFLAILPNFLLFLSKAEGIPSVSHAGRAASGKYFYFTVFNVFIGVTIGGTLFESLKSIEKDPNSAFTLLATSLPANATFFLTYVALKFFVGYGLELSQIVPFIIYHLERKYLCKTEAERKEAWAPGDLGLATGYLVICWLSQLSFATLSSLLSSFLLVRYTLPLVGLSFEIRQVHQLFRTSRALLNIIDKMAFEFLPMLFLC</sequence>
<accession>A0ACC0GL28</accession>
<comment type="caution">
    <text evidence="1">The sequence shown here is derived from an EMBL/GenBank/DDBJ whole genome shotgun (WGS) entry which is preliminary data.</text>
</comment>
<evidence type="ECO:0000313" key="2">
    <source>
        <dbReference type="Proteomes" id="UP001060215"/>
    </source>
</evidence>
<proteinExistence type="predicted"/>
<reference evidence="1 2" key="1">
    <citation type="journal article" date="2022" name="Plant J.">
        <title>Chromosome-level genome of Camellia lanceoleosa provides a valuable resource for understanding genome evolution and self-incompatibility.</title>
        <authorList>
            <person name="Gong W."/>
            <person name="Xiao S."/>
            <person name="Wang L."/>
            <person name="Liao Z."/>
            <person name="Chang Y."/>
            <person name="Mo W."/>
            <person name="Hu G."/>
            <person name="Li W."/>
            <person name="Zhao G."/>
            <person name="Zhu H."/>
            <person name="Hu X."/>
            <person name="Ji K."/>
            <person name="Xiang X."/>
            <person name="Song Q."/>
            <person name="Yuan D."/>
            <person name="Jin S."/>
            <person name="Zhang L."/>
        </authorList>
    </citation>
    <scope>NUCLEOTIDE SEQUENCE [LARGE SCALE GENOMIC DNA]</scope>
    <source>
        <strain evidence="1">SQ_2022a</strain>
    </source>
</reference>
<organism evidence="1 2">
    <name type="scientific">Camellia lanceoleosa</name>
    <dbReference type="NCBI Taxonomy" id="1840588"/>
    <lineage>
        <taxon>Eukaryota</taxon>
        <taxon>Viridiplantae</taxon>
        <taxon>Streptophyta</taxon>
        <taxon>Embryophyta</taxon>
        <taxon>Tracheophyta</taxon>
        <taxon>Spermatophyta</taxon>
        <taxon>Magnoliopsida</taxon>
        <taxon>eudicotyledons</taxon>
        <taxon>Gunneridae</taxon>
        <taxon>Pentapetalae</taxon>
        <taxon>asterids</taxon>
        <taxon>Ericales</taxon>
        <taxon>Theaceae</taxon>
        <taxon>Camellia</taxon>
    </lineage>
</organism>
<protein>
    <submittedName>
        <fullName evidence="1">CSC1-like protein ERD4</fullName>
    </submittedName>
</protein>
<dbReference type="EMBL" id="CM045765">
    <property type="protein sequence ID" value="KAI8001775.1"/>
    <property type="molecule type" value="Genomic_DNA"/>
</dbReference>
<dbReference type="Proteomes" id="UP001060215">
    <property type="component" value="Chromosome 8"/>
</dbReference>
<keyword evidence="2" id="KW-1185">Reference proteome</keyword>
<gene>
    <name evidence="1" type="ORF">LOK49_LG09G02375</name>
</gene>